<gene>
    <name evidence="1" type="ORF">H4R21_002785</name>
</gene>
<sequence>MQSLAGMFVSSSTFMVLKSLERLVGLFNQGVELSNTELLGGLLALYRFHGEADIPGVSRPHPGPPVEGVQALEQPGRFARFALASYGWRALYFFNRGITLMDGAKVDSDVTSVLQYLRLAKEDLLGYEFRSAQLFCPSYFVAHDRRSSAVVLVVRGTMSAEDAVVDLACEYTKWSGGLVHSGIKASAHWLFAEVMPQILAYATSHAVPAIRIVGHSLGGSTAAILTIMLREARGQLAALGVDLDRYDIQCYCYGPAPCVSDTIADRHRDCIHTYVNRDDLVPRLCYGSVSDFRRMSISAADEADNLGQLLYSPFENSAQQQQRWKDRFARLMAIREEILASEENMHLALPGTIYHIVHSPDPAAATAKAPPQDRRLAVAVARRRLFGAGSVGPETDAPSTSESDTDQQQRLPPLPPPPPPSTPATIVQQDAVDADDIADAINTPISGEAATDPPLSAPGPAPDPAKGAGSPGDGKFVPVWVQQVPSHVFREIILRSTIITDHMPSAYELAFAHAAETQVLERPLRARHPPA</sequence>
<organism evidence="1 2">
    <name type="scientific">Coemansia helicoidea</name>
    <dbReference type="NCBI Taxonomy" id="1286919"/>
    <lineage>
        <taxon>Eukaryota</taxon>
        <taxon>Fungi</taxon>
        <taxon>Fungi incertae sedis</taxon>
        <taxon>Zoopagomycota</taxon>
        <taxon>Kickxellomycotina</taxon>
        <taxon>Kickxellomycetes</taxon>
        <taxon>Kickxellales</taxon>
        <taxon>Kickxellaceae</taxon>
        <taxon>Coemansia</taxon>
    </lineage>
</organism>
<keyword evidence="2" id="KW-1185">Reference proteome</keyword>
<reference evidence="1" key="1">
    <citation type="submission" date="2022-07" db="EMBL/GenBank/DDBJ databases">
        <title>Phylogenomic reconstructions and comparative analyses of Kickxellomycotina fungi.</title>
        <authorList>
            <person name="Reynolds N.K."/>
            <person name="Stajich J.E."/>
            <person name="Barry K."/>
            <person name="Grigoriev I.V."/>
            <person name="Crous P."/>
            <person name="Smith M.E."/>
        </authorList>
    </citation>
    <scope>NUCLEOTIDE SEQUENCE</scope>
    <source>
        <strain evidence="1">BCRC 34780</strain>
    </source>
</reference>
<dbReference type="EMBL" id="JANBUN010000768">
    <property type="protein sequence ID" value="KAJ2801462.1"/>
    <property type="molecule type" value="Genomic_DNA"/>
</dbReference>
<name>A0ACC1L4S6_9FUNG</name>
<comment type="caution">
    <text evidence="1">The sequence shown here is derived from an EMBL/GenBank/DDBJ whole genome shotgun (WGS) entry which is preliminary data.</text>
</comment>
<evidence type="ECO:0000313" key="2">
    <source>
        <dbReference type="Proteomes" id="UP001140087"/>
    </source>
</evidence>
<accession>A0ACC1L4S6</accession>
<protein>
    <submittedName>
        <fullName evidence="1">Uncharacterized protein</fullName>
    </submittedName>
</protein>
<evidence type="ECO:0000313" key="1">
    <source>
        <dbReference type="EMBL" id="KAJ2801462.1"/>
    </source>
</evidence>
<dbReference type="Proteomes" id="UP001140087">
    <property type="component" value="Unassembled WGS sequence"/>
</dbReference>
<proteinExistence type="predicted"/>